<comment type="caution">
    <text evidence="1">The sequence shown here is derived from an EMBL/GenBank/DDBJ whole genome shotgun (WGS) entry which is preliminary data.</text>
</comment>
<accession>A0A1Q9EPG7</accession>
<dbReference type="EMBL" id="LSRX01000099">
    <property type="protein sequence ID" value="OLQ09323.1"/>
    <property type="molecule type" value="Genomic_DNA"/>
</dbReference>
<protein>
    <submittedName>
        <fullName evidence="1">Uncharacterized protein</fullName>
    </submittedName>
</protein>
<dbReference type="OrthoDB" id="407855at2759"/>
<dbReference type="Proteomes" id="UP000186817">
    <property type="component" value="Unassembled WGS sequence"/>
</dbReference>
<gene>
    <name evidence="1" type="ORF">AK812_SmicGene7106</name>
</gene>
<dbReference type="AlphaFoldDB" id="A0A1Q9EPG7"/>
<sequence length="161" mass="18267">MPDILCTDMIRQAKSYWMTVPRYKLFLKLHFVVDAASLLFGLAADVVLVHHGASPVVCHTTGCFQLLMLNLGLNHPQLTAAFLVMQFASLAAFHESIDATVNRLRESPNEHAILVMLLVRREELQIPVFDTVFTRRWFKALVRGTMLTPMITRAIEFVQSL</sequence>
<reference evidence="1 2" key="1">
    <citation type="submission" date="2016-02" db="EMBL/GenBank/DDBJ databases">
        <title>Genome analysis of coral dinoflagellate symbionts highlights evolutionary adaptations to a symbiotic lifestyle.</title>
        <authorList>
            <person name="Aranda M."/>
            <person name="Li Y."/>
            <person name="Liew Y.J."/>
            <person name="Baumgarten S."/>
            <person name="Simakov O."/>
            <person name="Wilson M."/>
            <person name="Piel J."/>
            <person name="Ashoor H."/>
            <person name="Bougouffa S."/>
            <person name="Bajic V.B."/>
            <person name="Ryu T."/>
            <person name="Ravasi T."/>
            <person name="Bayer T."/>
            <person name="Micklem G."/>
            <person name="Kim H."/>
            <person name="Bhak J."/>
            <person name="Lajeunesse T.C."/>
            <person name="Voolstra C.R."/>
        </authorList>
    </citation>
    <scope>NUCLEOTIDE SEQUENCE [LARGE SCALE GENOMIC DNA]</scope>
    <source>
        <strain evidence="1 2">CCMP2467</strain>
    </source>
</reference>
<name>A0A1Q9EPG7_SYMMI</name>
<evidence type="ECO:0000313" key="2">
    <source>
        <dbReference type="Proteomes" id="UP000186817"/>
    </source>
</evidence>
<organism evidence="1 2">
    <name type="scientific">Symbiodinium microadriaticum</name>
    <name type="common">Dinoflagellate</name>
    <name type="synonym">Zooxanthella microadriatica</name>
    <dbReference type="NCBI Taxonomy" id="2951"/>
    <lineage>
        <taxon>Eukaryota</taxon>
        <taxon>Sar</taxon>
        <taxon>Alveolata</taxon>
        <taxon>Dinophyceae</taxon>
        <taxon>Suessiales</taxon>
        <taxon>Symbiodiniaceae</taxon>
        <taxon>Symbiodinium</taxon>
    </lineage>
</organism>
<keyword evidence="2" id="KW-1185">Reference proteome</keyword>
<proteinExistence type="predicted"/>
<evidence type="ECO:0000313" key="1">
    <source>
        <dbReference type="EMBL" id="OLQ09323.1"/>
    </source>
</evidence>